<name>A0A2L0PTX7_ALCXX</name>
<keyword evidence="5" id="KW-0998">Cell outer membrane</keyword>
<sequence length="63" mass="6680">MFQLAFSRMSLRIVATLLATGMVAACGYKGPLYMPTPDGKPPRPGQGQRTPQVPQIPAAPSLP</sequence>
<feature type="region of interest" description="Disordered" evidence="7">
    <location>
        <begin position="33"/>
        <end position="63"/>
    </location>
</feature>
<evidence type="ECO:0000256" key="2">
    <source>
        <dbReference type="ARBA" id="ARBA00022729"/>
    </source>
</evidence>
<evidence type="ECO:0000256" key="6">
    <source>
        <dbReference type="ARBA" id="ARBA00023288"/>
    </source>
</evidence>
<evidence type="ECO:0000256" key="7">
    <source>
        <dbReference type="SAM" id="MobiDB-lite"/>
    </source>
</evidence>
<dbReference type="Proteomes" id="UP000060602">
    <property type="component" value="Chromosome"/>
</dbReference>
<evidence type="ECO:0008006" key="10">
    <source>
        <dbReference type="Google" id="ProtNLM"/>
    </source>
</evidence>
<evidence type="ECO:0000313" key="8">
    <source>
        <dbReference type="EMBL" id="AUZ18155.1"/>
    </source>
</evidence>
<keyword evidence="2" id="KW-0732">Signal</keyword>
<organism evidence="8 9">
    <name type="scientific">Alcaligenes xylosoxydans xylosoxydans</name>
    <name type="common">Achromobacter xylosoxidans</name>
    <dbReference type="NCBI Taxonomy" id="85698"/>
    <lineage>
        <taxon>Bacteria</taxon>
        <taxon>Pseudomonadati</taxon>
        <taxon>Pseudomonadota</taxon>
        <taxon>Betaproteobacteria</taxon>
        <taxon>Burkholderiales</taxon>
        <taxon>Alcaligenaceae</taxon>
        <taxon>Achromobacter</taxon>
    </lineage>
</organism>
<comment type="subcellular location">
    <subcellularLocation>
        <location evidence="1">Cell outer membrane</location>
        <topology evidence="1">Lipid-anchor</topology>
    </subcellularLocation>
</comment>
<accession>A0A2L0PTX7</accession>
<proteinExistence type="predicted"/>
<dbReference type="Pfam" id="PF13627">
    <property type="entry name" value="LptM_cons"/>
    <property type="match status" value="1"/>
</dbReference>
<evidence type="ECO:0000256" key="5">
    <source>
        <dbReference type="ARBA" id="ARBA00023237"/>
    </source>
</evidence>
<gene>
    <name evidence="8" type="ORF">AL504_31680</name>
</gene>
<dbReference type="AlphaFoldDB" id="A0A2L0PTX7"/>
<dbReference type="EMBL" id="CP014060">
    <property type="protein sequence ID" value="AUZ18155.1"/>
    <property type="molecule type" value="Genomic_DNA"/>
</dbReference>
<keyword evidence="6" id="KW-0449">Lipoprotein</keyword>
<dbReference type="GO" id="GO:0009279">
    <property type="term" value="C:cell outer membrane"/>
    <property type="evidence" value="ECO:0007669"/>
    <property type="project" value="UniProtKB-SubCell"/>
</dbReference>
<protein>
    <recommendedName>
        <fullName evidence="10">Lipoprotein</fullName>
    </recommendedName>
</protein>
<evidence type="ECO:0000256" key="4">
    <source>
        <dbReference type="ARBA" id="ARBA00023139"/>
    </source>
</evidence>
<dbReference type="NCBIfam" id="NF047847">
    <property type="entry name" value="SS_mature_LptM"/>
    <property type="match status" value="1"/>
</dbReference>
<evidence type="ECO:0000313" key="9">
    <source>
        <dbReference type="Proteomes" id="UP000060602"/>
    </source>
</evidence>
<evidence type="ECO:0000256" key="1">
    <source>
        <dbReference type="ARBA" id="ARBA00004459"/>
    </source>
</evidence>
<dbReference type="InterPro" id="IPR032831">
    <property type="entry name" value="LptM_cons"/>
</dbReference>
<keyword evidence="3" id="KW-0472">Membrane</keyword>
<evidence type="ECO:0000256" key="3">
    <source>
        <dbReference type="ARBA" id="ARBA00023136"/>
    </source>
</evidence>
<feature type="compositionally biased region" description="Low complexity" evidence="7">
    <location>
        <begin position="45"/>
        <end position="55"/>
    </location>
</feature>
<keyword evidence="4" id="KW-0564">Palmitate</keyword>
<reference evidence="9" key="1">
    <citation type="submission" date="2015-12" db="EMBL/GenBank/DDBJ databases">
        <title>FDA dAtabase for Regulatory Grade micrObial Sequences (FDA-ARGOS): Supporting development and validation of Infectious Disease Dx tests.</title>
        <authorList>
            <person name="Case J."/>
            <person name="Tallon L."/>
            <person name="Sadzewicz L."/>
            <person name="Sengamalay N."/>
            <person name="Ott S."/>
            <person name="Godinez A."/>
            <person name="Nagaraj S."/>
            <person name="Nadendla S."/>
            <person name="Sichtig H."/>
        </authorList>
    </citation>
    <scope>NUCLEOTIDE SEQUENCE [LARGE SCALE GENOMIC DNA]</scope>
    <source>
        <strain evidence="9">FDAARGOS_147</strain>
    </source>
</reference>